<dbReference type="KEGG" id="fya:KMW28_03890"/>
<name>A0AAX1N5L5_9BACT</name>
<sequence>MKRTYIKIFILGLMTLFWSCSKKSNVQPTSIPSIKISTPNDVSIGEGKANEDIQVNFKAEGLIDHVLVTFPMQGLGVSVELTRVPESEEMKEIQDSLLDGELPEKIKGAINAKAFLKKEVINELKRGEQLFTFEMIDRNGNHVWQDLTINVY</sequence>
<gene>
    <name evidence="1" type="ORF">KMW28_03890</name>
</gene>
<proteinExistence type="predicted"/>
<dbReference type="Proteomes" id="UP000678679">
    <property type="component" value="Chromosome 1"/>
</dbReference>
<protein>
    <recommendedName>
        <fullName evidence="3">Lipoprotein</fullName>
    </recommendedName>
</protein>
<evidence type="ECO:0000313" key="2">
    <source>
        <dbReference type="Proteomes" id="UP000678679"/>
    </source>
</evidence>
<dbReference type="RefSeq" id="WP_169667171.1">
    <property type="nucleotide sequence ID" value="NZ_CP076132.1"/>
</dbReference>
<accession>A0AAX1N5L5</accession>
<organism evidence="1 2">
    <name type="scientific">Flammeovirga yaeyamensis</name>
    <dbReference type="NCBI Taxonomy" id="367791"/>
    <lineage>
        <taxon>Bacteria</taxon>
        <taxon>Pseudomonadati</taxon>
        <taxon>Bacteroidota</taxon>
        <taxon>Cytophagia</taxon>
        <taxon>Cytophagales</taxon>
        <taxon>Flammeovirgaceae</taxon>
        <taxon>Flammeovirga</taxon>
    </lineage>
</organism>
<dbReference type="AlphaFoldDB" id="A0AAX1N5L5"/>
<reference evidence="1 2" key="1">
    <citation type="submission" date="2021-05" db="EMBL/GenBank/DDBJ databases">
        <title>Comparative genomic studies on the polysaccharide-degrading batcterial strains of the Flammeovirga genus.</title>
        <authorList>
            <person name="Zewei F."/>
            <person name="Zheng Z."/>
            <person name="Yu L."/>
            <person name="Ruyue G."/>
            <person name="Yanhong M."/>
            <person name="Yuanyuan C."/>
            <person name="Jingyan G."/>
            <person name="Wenjun H."/>
        </authorList>
    </citation>
    <scope>NUCLEOTIDE SEQUENCE [LARGE SCALE GENOMIC DNA]</scope>
    <source>
        <strain evidence="1 2">NBRC:100898</strain>
    </source>
</reference>
<keyword evidence="2" id="KW-1185">Reference proteome</keyword>
<dbReference type="EMBL" id="CP076132">
    <property type="protein sequence ID" value="QWG02727.1"/>
    <property type="molecule type" value="Genomic_DNA"/>
</dbReference>
<evidence type="ECO:0008006" key="3">
    <source>
        <dbReference type="Google" id="ProtNLM"/>
    </source>
</evidence>
<evidence type="ECO:0000313" key="1">
    <source>
        <dbReference type="EMBL" id="QWG02727.1"/>
    </source>
</evidence>